<dbReference type="GO" id="GO:1990444">
    <property type="term" value="F:F-box domain binding"/>
    <property type="evidence" value="ECO:0007669"/>
    <property type="project" value="TreeGrafter"/>
</dbReference>
<feature type="transmembrane region" description="Helical" evidence="2">
    <location>
        <begin position="334"/>
        <end position="362"/>
    </location>
</feature>
<dbReference type="HOGENOM" id="CLU_049471_0_0_1"/>
<dbReference type="PANTHER" id="PTHR46588">
    <property type="entry name" value="SERINE/THREONINE/TYROSINE-INTERACTING PROTEIN"/>
    <property type="match status" value="1"/>
</dbReference>
<proteinExistence type="inferred from homology"/>
<protein>
    <submittedName>
        <fullName evidence="4">Possible dual specificity protein phosphatase 3</fullName>
    </submittedName>
</protein>
<keyword evidence="2" id="KW-0812">Transmembrane</keyword>
<evidence type="ECO:0000313" key="5">
    <source>
        <dbReference type="Proteomes" id="UP000008383"/>
    </source>
</evidence>
<feature type="domain" description="Tyrosine-protein phosphatase" evidence="3">
    <location>
        <begin position="80"/>
        <end position="237"/>
    </location>
</feature>
<dbReference type="Gene3D" id="3.90.190.10">
    <property type="entry name" value="Protein tyrosine phosphatase superfamily"/>
    <property type="match status" value="1"/>
</dbReference>
<dbReference type="SUPFAM" id="SSF52799">
    <property type="entry name" value="(Phosphotyrosine protein) phosphatases II"/>
    <property type="match status" value="1"/>
</dbReference>
<dbReference type="OrthoDB" id="10252009at2759"/>
<dbReference type="GO" id="GO:0070372">
    <property type="term" value="P:regulation of ERK1 and ERK2 cascade"/>
    <property type="evidence" value="ECO:0007669"/>
    <property type="project" value="TreeGrafter"/>
</dbReference>
<evidence type="ECO:0000313" key="4">
    <source>
        <dbReference type="EMBL" id="EFE39168.1"/>
    </source>
</evidence>
<name>D4DG67_TRIVH</name>
<dbReference type="GO" id="GO:0005737">
    <property type="term" value="C:cytoplasm"/>
    <property type="evidence" value="ECO:0007669"/>
    <property type="project" value="TreeGrafter"/>
</dbReference>
<evidence type="ECO:0000256" key="2">
    <source>
        <dbReference type="SAM" id="Phobius"/>
    </source>
</evidence>
<dbReference type="InterPro" id="IPR000340">
    <property type="entry name" value="Dual-sp_phosphatase_cat-dom"/>
</dbReference>
<dbReference type="EMBL" id="ACYE01000347">
    <property type="protein sequence ID" value="EFE39168.1"/>
    <property type="molecule type" value="Genomic_DNA"/>
</dbReference>
<dbReference type="GO" id="GO:0005654">
    <property type="term" value="C:nucleoplasm"/>
    <property type="evidence" value="ECO:0007669"/>
    <property type="project" value="TreeGrafter"/>
</dbReference>
<dbReference type="SMART" id="SM00195">
    <property type="entry name" value="DSPc"/>
    <property type="match status" value="1"/>
</dbReference>
<keyword evidence="2" id="KW-1133">Transmembrane helix</keyword>
<dbReference type="GO" id="GO:0062026">
    <property type="term" value="P:negative regulation of SCF-dependent proteasomal ubiquitin-dependent catabolic process"/>
    <property type="evidence" value="ECO:0007669"/>
    <property type="project" value="TreeGrafter"/>
</dbReference>
<organism evidence="4 5">
    <name type="scientific">Trichophyton verrucosum (strain HKI 0517)</name>
    <dbReference type="NCBI Taxonomy" id="663202"/>
    <lineage>
        <taxon>Eukaryota</taxon>
        <taxon>Fungi</taxon>
        <taxon>Dikarya</taxon>
        <taxon>Ascomycota</taxon>
        <taxon>Pezizomycotina</taxon>
        <taxon>Eurotiomycetes</taxon>
        <taxon>Eurotiomycetidae</taxon>
        <taxon>Onygenales</taxon>
        <taxon>Arthrodermataceae</taxon>
        <taxon>Trichophyton</taxon>
    </lineage>
</organism>
<dbReference type="InterPro" id="IPR029021">
    <property type="entry name" value="Prot-tyrosine_phosphatase-like"/>
</dbReference>
<dbReference type="AlphaFoldDB" id="D4DG67"/>
<dbReference type="GeneID" id="9583715"/>
<accession>D4DG67</accession>
<dbReference type="PANTHER" id="PTHR46588:SF1">
    <property type="entry name" value="SERINE_THREONINE_TYROSINE-INTERACTING PROTEIN"/>
    <property type="match status" value="1"/>
</dbReference>
<dbReference type="GO" id="GO:0140096">
    <property type="term" value="F:catalytic activity, acting on a protein"/>
    <property type="evidence" value="ECO:0007669"/>
    <property type="project" value="UniProtKB-ARBA"/>
</dbReference>
<keyword evidence="5" id="KW-1185">Reference proteome</keyword>
<dbReference type="CDD" id="cd14498">
    <property type="entry name" value="DSP"/>
    <property type="match status" value="1"/>
</dbReference>
<comment type="caution">
    <text evidence="4">The sequence shown here is derived from an EMBL/GenBank/DDBJ whole genome shotgun (WGS) entry which is preliminary data.</text>
</comment>
<reference evidence="5" key="1">
    <citation type="journal article" date="2011" name="Genome Biol.">
        <title>Comparative and functional genomics provide insights into the pathogenicity of dermatophytic fungi.</title>
        <authorList>
            <person name="Burmester A."/>
            <person name="Shelest E."/>
            <person name="Gloeckner G."/>
            <person name="Heddergott C."/>
            <person name="Schindler S."/>
            <person name="Staib P."/>
            <person name="Heidel A."/>
            <person name="Felder M."/>
            <person name="Petzold A."/>
            <person name="Szafranski K."/>
            <person name="Feuermann M."/>
            <person name="Pedruzzi I."/>
            <person name="Priebe S."/>
            <person name="Groth M."/>
            <person name="Winkler R."/>
            <person name="Li W."/>
            <person name="Kniemeyer O."/>
            <person name="Schroeckh V."/>
            <person name="Hertweck C."/>
            <person name="Hube B."/>
            <person name="White T.C."/>
            <person name="Platzer M."/>
            <person name="Guthke R."/>
            <person name="Heitman J."/>
            <person name="Woestemeyer J."/>
            <person name="Zipfel P.F."/>
            <person name="Monod M."/>
            <person name="Brakhage A.A."/>
        </authorList>
    </citation>
    <scope>NUCLEOTIDE SEQUENCE [LARGE SCALE GENOMIC DNA]</scope>
    <source>
        <strain evidence="5">HKI 0517</strain>
    </source>
</reference>
<gene>
    <name evidence="4" type="ORF">TRV_06169</name>
</gene>
<evidence type="ECO:0000256" key="1">
    <source>
        <dbReference type="ARBA" id="ARBA00009649"/>
    </source>
</evidence>
<dbReference type="InterPro" id="IPR020422">
    <property type="entry name" value="TYR_PHOSPHATASE_DUAL_dom"/>
</dbReference>
<dbReference type="InterPro" id="IPR052449">
    <property type="entry name" value="STYX-Interacting_Phosphatase"/>
</dbReference>
<sequence>MASVPYYIPNQEYSNAGLNNISDCVHSAMEIAEKCPLAIPIKHDLPPGVYACPEFMNMFSGVQIKPPIHLLDWTYDRRRTAQDVLPYLYLGPNNAMRDAEFLAKNGITLLLAIRDRTRIQAVTVNGDRVAARLGIESDFVEIDSAQELITKLPDIIRRINNHVCPCPTHQPEGHGRTRKVLVFCDTGNDRSACVVAAYLMAMLQTGAAVASSHIQVRRLSTNISPVFVDILKAFEPILDAQRAIARNTLDNHGTSGLLNSGNALSRKRSFQVAEESHNADGEAMAMDLCRPSLPPFRDRRKARPSGGQACVKFAELALSTLNDFMARCSLEARILLFLSLPLNICGSTLLSFSSFFFVYFFFV</sequence>
<evidence type="ECO:0000259" key="3">
    <source>
        <dbReference type="SMART" id="SM00195"/>
    </source>
</evidence>
<keyword evidence="2" id="KW-0472">Membrane</keyword>
<comment type="similarity">
    <text evidence="1">Belongs to the protein-tyrosine phosphatase family. Non-receptor class subfamily.</text>
</comment>
<dbReference type="KEGG" id="tve:TRV_06169"/>
<dbReference type="RefSeq" id="XP_003019792.1">
    <property type="nucleotide sequence ID" value="XM_003019746.1"/>
</dbReference>
<dbReference type="Pfam" id="PF00782">
    <property type="entry name" value="DSPc"/>
    <property type="match status" value="1"/>
</dbReference>
<dbReference type="Proteomes" id="UP000008383">
    <property type="component" value="Unassembled WGS sequence"/>
</dbReference>